<protein>
    <submittedName>
        <fullName evidence="1">DUF4411 family protein</fullName>
    </submittedName>
</protein>
<accession>A0A7T7S1X9</accession>
<dbReference type="RefSeq" id="WP_200275982.1">
    <property type="nucleotide sequence ID" value="NZ_CP066802.1"/>
</dbReference>
<dbReference type="InterPro" id="IPR016541">
    <property type="entry name" value="UCP008505"/>
</dbReference>
<evidence type="ECO:0000313" key="1">
    <source>
        <dbReference type="EMBL" id="QQM67411.1"/>
    </source>
</evidence>
<gene>
    <name evidence="1" type="ORF">JG540_00390</name>
</gene>
<keyword evidence="2" id="KW-1185">Reference proteome</keyword>
<organism evidence="1 2">
    <name type="scientific">Actinomyces weissii</name>
    <dbReference type="NCBI Taxonomy" id="675090"/>
    <lineage>
        <taxon>Bacteria</taxon>
        <taxon>Bacillati</taxon>
        <taxon>Actinomycetota</taxon>
        <taxon>Actinomycetes</taxon>
        <taxon>Actinomycetales</taxon>
        <taxon>Actinomycetaceae</taxon>
        <taxon>Actinomyces</taxon>
    </lineage>
</organism>
<dbReference type="SUPFAM" id="SSF88723">
    <property type="entry name" value="PIN domain-like"/>
    <property type="match status" value="1"/>
</dbReference>
<dbReference type="InterPro" id="IPR029060">
    <property type="entry name" value="PIN-like_dom_sf"/>
</dbReference>
<proteinExistence type="predicted"/>
<dbReference type="EMBL" id="CP066802">
    <property type="protein sequence ID" value="QQM67411.1"/>
    <property type="molecule type" value="Genomic_DNA"/>
</dbReference>
<dbReference type="Proteomes" id="UP000595895">
    <property type="component" value="Chromosome"/>
</dbReference>
<sequence length="160" mass="17816">MYLLDANVLIDAKNRYYAFDIAPGFWAWLDGVLVGGRACSIKAVYDELVLGNDELSKWARDHKSFFKPVDQHVVRYFQPLSAWAASQSFTQAALNAFAADAADYLLVAFGAAYQCTVVTNERPDPKSHKRVKIPDACNALEVAWDTPWNMLRATGAVLKV</sequence>
<name>A0A7T7S1X9_9ACTO</name>
<dbReference type="Pfam" id="PF14367">
    <property type="entry name" value="DUF4411"/>
    <property type="match status" value="1"/>
</dbReference>
<reference evidence="1 2" key="1">
    <citation type="submission" date="2020-12" db="EMBL/GenBank/DDBJ databases">
        <authorList>
            <person name="Zhou J."/>
        </authorList>
    </citation>
    <scope>NUCLEOTIDE SEQUENCE [LARGE SCALE GENOMIC DNA]</scope>
    <source>
        <strain evidence="1 2">CCUG 61299</strain>
    </source>
</reference>
<dbReference type="AlphaFoldDB" id="A0A7T7S1X9"/>
<dbReference type="KEGG" id="awe:JG540_00390"/>
<evidence type="ECO:0000313" key="2">
    <source>
        <dbReference type="Proteomes" id="UP000595895"/>
    </source>
</evidence>